<gene>
    <name evidence="1" type="ORF">B1R32_102124</name>
</gene>
<accession>A0A2S8SWF6</accession>
<organism evidence="1 2">
    <name type="scientific">Abditibacterium utsteinense</name>
    <dbReference type="NCBI Taxonomy" id="1960156"/>
    <lineage>
        <taxon>Bacteria</taxon>
        <taxon>Pseudomonadati</taxon>
        <taxon>Abditibacteriota</taxon>
        <taxon>Abditibacteriia</taxon>
        <taxon>Abditibacteriales</taxon>
        <taxon>Abditibacteriaceae</taxon>
        <taxon>Abditibacterium</taxon>
    </lineage>
</organism>
<dbReference type="AlphaFoldDB" id="A0A2S8SWF6"/>
<evidence type="ECO:0008006" key="3">
    <source>
        <dbReference type="Google" id="ProtNLM"/>
    </source>
</evidence>
<keyword evidence="2" id="KW-1185">Reference proteome</keyword>
<evidence type="ECO:0000313" key="1">
    <source>
        <dbReference type="EMBL" id="PQV65117.1"/>
    </source>
</evidence>
<dbReference type="SUPFAM" id="SSF54001">
    <property type="entry name" value="Cysteine proteinases"/>
    <property type="match status" value="1"/>
</dbReference>
<dbReference type="InParanoid" id="A0A2S8SWF6"/>
<reference evidence="1 2" key="1">
    <citation type="journal article" date="2018" name="Syst. Appl. Microbiol.">
        <title>Abditibacterium utsteinense sp. nov., the first cultivated member of candidate phylum FBP, isolated from ice-free Antarctic soil samples.</title>
        <authorList>
            <person name="Tahon G."/>
            <person name="Tytgat B."/>
            <person name="Lebbe L."/>
            <person name="Carlier A."/>
            <person name="Willems A."/>
        </authorList>
    </citation>
    <scope>NUCLEOTIDE SEQUENCE [LARGE SCALE GENOMIC DNA]</scope>
    <source>
        <strain evidence="1 2">LMG 29911</strain>
    </source>
</reference>
<dbReference type="OrthoDB" id="9870858at2"/>
<dbReference type="Proteomes" id="UP000237684">
    <property type="component" value="Unassembled WGS sequence"/>
</dbReference>
<dbReference type="InterPro" id="IPR038765">
    <property type="entry name" value="Papain-like_cys_pep_sf"/>
</dbReference>
<comment type="caution">
    <text evidence="1">The sequence shown here is derived from an EMBL/GenBank/DDBJ whole genome shotgun (WGS) entry which is preliminary data.</text>
</comment>
<proteinExistence type="predicted"/>
<evidence type="ECO:0000313" key="2">
    <source>
        <dbReference type="Proteomes" id="UP000237684"/>
    </source>
</evidence>
<dbReference type="EMBL" id="NIGF01000002">
    <property type="protein sequence ID" value="PQV65117.1"/>
    <property type="molecule type" value="Genomic_DNA"/>
</dbReference>
<name>A0A2S8SWF6_9BACT</name>
<protein>
    <recommendedName>
        <fullName evidence="3">Permuted papain-like amidase enzyme, YaeF/YiiX, C92 family</fullName>
    </recommendedName>
</protein>
<dbReference type="RefSeq" id="WP_105482433.1">
    <property type="nucleotide sequence ID" value="NZ_NIGF01000002.1"/>
</dbReference>
<dbReference type="Gene3D" id="3.90.1720.10">
    <property type="entry name" value="endopeptidase domain like (from Nostoc punctiforme)"/>
    <property type="match status" value="1"/>
</dbReference>
<sequence>MLFHRARGINRIITAFSKSRYYHVGIYAGEFWVVESRPSGVKKRDLRIPGSGCYFQQIPAPRGPETGKQALEWATEQIGDGYAVLSVFSLVIDRIVERFFGQFEINWRQRDKYSCGEFVVKAFAHAGAQLFPNREAEVVAPWDFAALLPRRERNKPQDS</sequence>